<dbReference type="RefSeq" id="XP_044569634.1">
    <property type="nucleotide sequence ID" value="XM_044712028.1"/>
</dbReference>
<feature type="compositionally biased region" description="Acidic residues" evidence="1">
    <location>
        <begin position="283"/>
        <end position="313"/>
    </location>
</feature>
<dbReference type="VEuPathDB" id="AmoebaDB:NF0102980"/>
<sequence>MQHNNLIEITRSSSSCRKPPLIQVVGQEENQPPKDETNSLVHDHDHSDEIQISEQSEPIIHRDDLDDDGEEKQNTVLPSFLNNMIAKKSENKSTSLGEDISSLRPSSLLSRIRNFLPLIEQANAQLKHKLSEDDVEECVEIIGYNESDEEDDDNQEKEQDSETQNFSPKSKKRKIQQHEEEEPFKPYIEMNVALGVLEEKKKVTAKGSMIQEVTGEGTDSIENHQHSSSDEAESNEENTLRIGNGITPLEERQQEQDFMAYMNLVSSLLGNKSNSAVNYDSDTSSDNEQQEVTYDDQNDENSESQESDDITSK</sequence>
<protein>
    <submittedName>
        <fullName evidence="2">Uncharacterized protein</fullName>
    </submittedName>
</protein>
<feature type="region of interest" description="Disordered" evidence="1">
    <location>
        <begin position="140"/>
        <end position="188"/>
    </location>
</feature>
<reference evidence="2 3" key="1">
    <citation type="journal article" date="2019" name="Sci. Rep.">
        <title>Nanopore sequencing improves the draft genome of the human pathogenic amoeba Naegleria fowleri.</title>
        <authorList>
            <person name="Liechti N."/>
            <person name="Schurch N."/>
            <person name="Bruggmann R."/>
            <person name="Wittwer M."/>
        </authorList>
    </citation>
    <scope>NUCLEOTIDE SEQUENCE [LARGE SCALE GENOMIC DNA]</scope>
    <source>
        <strain evidence="2 3">ATCC 30894</strain>
    </source>
</reference>
<feature type="region of interest" description="Disordered" evidence="1">
    <location>
        <begin position="203"/>
        <end position="246"/>
    </location>
</feature>
<feature type="compositionally biased region" description="Acidic residues" evidence="1">
    <location>
        <begin position="146"/>
        <end position="161"/>
    </location>
</feature>
<feature type="compositionally biased region" description="Polar residues" evidence="1">
    <location>
        <begin position="272"/>
        <end position="282"/>
    </location>
</feature>
<dbReference type="GO" id="GO:0000492">
    <property type="term" value="P:box C/D snoRNP assembly"/>
    <property type="evidence" value="ECO:0007669"/>
    <property type="project" value="InterPro"/>
</dbReference>
<feature type="compositionally biased region" description="Polar residues" evidence="1">
    <location>
        <begin position="1"/>
        <end position="16"/>
    </location>
</feature>
<evidence type="ECO:0000313" key="2">
    <source>
        <dbReference type="EMBL" id="KAF0984921.1"/>
    </source>
</evidence>
<comment type="caution">
    <text evidence="2">The sequence shown here is derived from an EMBL/GenBank/DDBJ whole genome shotgun (WGS) entry which is preliminary data.</text>
</comment>
<dbReference type="Proteomes" id="UP000444721">
    <property type="component" value="Unassembled WGS sequence"/>
</dbReference>
<dbReference type="VEuPathDB" id="AmoebaDB:NfTy_032110"/>
<dbReference type="Pfam" id="PF15370">
    <property type="entry name" value="NOPCHAP1"/>
    <property type="match status" value="1"/>
</dbReference>
<dbReference type="VEuPathDB" id="AmoebaDB:FDP41_000820"/>
<dbReference type="AlphaFoldDB" id="A0A6A5CC99"/>
<evidence type="ECO:0000256" key="1">
    <source>
        <dbReference type="SAM" id="MobiDB-lite"/>
    </source>
</evidence>
<dbReference type="InterPro" id="IPR027921">
    <property type="entry name" value="NOPCHAP1"/>
</dbReference>
<gene>
    <name evidence="2" type="ORF">FDP41_000820</name>
</gene>
<dbReference type="EMBL" id="VFQX01000002">
    <property type="protein sequence ID" value="KAF0984921.1"/>
    <property type="molecule type" value="Genomic_DNA"/>
</dbReference>
<dbReference type="GeneID" id="68108038"/>
<feature type="region of interest" description="Disordered" evidence="1">
    <location>
        <begin position="1"/>
        <end position="72"/>
    </location>
</feature>
<feature type="region of interest" description="Disordered" evidence="1">
    <location>
        <begin position="272"/>
        <end position="313"/>
    </location>
</feature>
<organism evidence="2 3">
    <name type="scientific">Naegleria fowleri</name>
    <name type="common">Brain eating amoeba</name>
    <dbReference type="NCBI Taxonomy" id="5763"/>
    <lineage>
        <taxon>Eukaryota</taxon>
        <taxon>Discoba</taxon>
        <taxon>Heterolobosea</taxon>
        <taxon>Tetramitia</taxon>
        <taxon>Eutetramitia</taxon>
        <taxon>Vahlkampfiidae</taxon>
        <taxon>Naegleria</taxon>
    </lineage>
</organism>
<name>A0A6A5CC99_NAEFO</name>
<accession>A0A6A5CC99</accession>
<keyword evidence="3" id="KW-1185">Reference proteome</keyword>
<feature type="compositionally biased region" description="Basic and acidic residues" evidence="1">
    <location>
        <begin position="31"/>
        <end position="49"/>
    </location>
</feature>
<evidence type="ECO:0000313" key="3">
    <source>
        <dbReference type="Proteomes" id="UP000444721"/>
    </source>
</evidence>
<proteinExistence type="predicted"/>
<dbReference type="OrthoDB" id="10548666at2759"/>